<evidence type="ECO:0000256" key="2">
    <source>
        <dbReference type="ARBA" id="ARBA00022801"/>
    </source>
</evidence>
<comment type="caution">
    <text evidence="4">The sequence shown here is derived from an EMBL/GenBank/DDBJ whole genome shotgun (WGS) entry which is preliminary data.</text>
</comment>
<dbReference type="InterPro" id="IPR006683">
    <property type="entry name" value="Thioestr_dom"/>
</dbReference>
<evidence type="ECO:0000313" key="4">
    <source>
        <dbReference type="EMBL" id="NVO25136.1"/>
    </source>
</evidence>
<dbReference type="AlphaFoldDB" id="A0A850Q7M1"/>
<dbReference type="EMBL" id="JABCJE010000011">
    <property type="protein sequence ID" value="NVO25136.1"/>
    <property type="molecule type" value="Genomic_DNA"/>
</dbReference>
<keyword evidence="2" id="KW-0378">Hydrolase</keyword>
<organism evidence="4 5">
    <name type="scientific">Donghicola mangrovi</name>
    <dbReference type="NCBI Taxonomy" id="2729614"/>
    <lineage>
        <taxon>Bacteria</taxon>
        <taxon>Pseudomonadati</taxon>
        <taxon>Pseudomonadota</taxon>
        <taxon>Alphaproteobacteria</taxon>
        <taxon>Rhodobacterales</taxon>
        <taxon>Roseobacteraceae</taxon>
        <taxon>Donghicola</taxon>
    </lineage>
</organism>
<dbReference type="GO" id="GO:0047617">
    <property type="term" value="F:fatty acyl-CoA hydrolase activity"/>
    <property type="evidence" value="ECO:0007669"/>
    <property type="project" value="InterPro"/>
</dbReference>
<dbReference type="InterPro" id="IPR029069">
    <property type="entry name" value="HotDog_dom_sf"/>
</dbReference>
<dbReference type="Proteomes" id="UP000592216">
    <property type="component" value="Unassembled WGS sequence"/>
</dbReference>
<name>A0A850Q7M1_9RHOB</name>
<dbReference type="PANTHER" id="PTHR21660:SF1">
    <property type="entry name" value="ACYL-COENZYME A THIOESTERASE 13"/>
    <property type="match status" value="1"/>
</dbReference>
<dbReference type="Gene3D" id="3.10.129.10">
    <property type="entry name" value="Hotdog Thioesterase"/>
    <property type="match status" value="1"/>
</dbReference>
<evidence type="ECO:0000256" key="1">
    <source>
        <dbReference type="ARBA" id="ARBA00008324"/>
    </source>
</evidence>
<dbReference type="InterPro" id="IPR003736">
    <property type="entry name" value="PAAI_dom"/>
</dbReference>
<dbReference type="PANTHER" id="PTHR21660">
    <property type="entry name" value="THIOESTERASE SUPERFAMILY MEMBER-RELATED"/>
    <property type="match status" value="1"/>
</dbReference>
<evidence type="ECO:0000313" key="5">
    <source>
        <dbReference type="Proteomes" id="UP000592216"/>
    </source>
</evidence>
<dbReference type="NCBIfam" id="TIGR00369">
    <property type="entry name" value="unchar_dom_1"/>
    <property type="match status" value="1"/>
</dbReference>
<dbReference type="CDD" id="cd03443">
    <property type="entry name" value="PaaI_thioesterase"/>
    <property type="match status" value="1"/>
</dbReference>
<accession>A0A850Q7M1</accession>
<sequence>MTNTVSSDAPLSPELSGLENLLRIINGDSPEPPIWAAMGYRMTHAAIGTVTLRGAPKSDHTNLVGSTHGGWYATILDSALGGAVNSTSKPGVHSLTLELKVNILRSIPVGMQVEAIGHVDHAGRRTGVAHAELRGVEDGKLYATASTTMLTIS</sequence>
<feature type="domain" description="Thioesterase" evidence="3">
    <location>
        <begin position="65"/>
        <end position="139"/>
    </location>
</feature>
<protein>
    <submittedName>
        <fullName evidence="4">PaaI family thioesterase</fullName>
    </submittedName>
</protein>
<comment type="similarity">
    <text evidence="1">Belongs to the thioesterase PaaI family.</text>
</comment>
<gene>
    <name evidence="4" type="ORF">HJ536_17395</name>
</gene>
<dbReference type="Pfam" id="PF03061">
    <property type="entry name" value="4HBT"/>
    <property type="match status" value="1"/>
</dbReference>
<evidence type="ECO:0000259" key="3">
    <source>
        <dbReference type="Pfam" id="PF03061"/>
    </source>
</evidence>
<proteinExistence type="inferred from homology"/>
<reference evidence="4 5" key="1">
    <citation type="submission" date="2020-04" db="EMBL/GenBank/DDBJ databases">
        <title>Donghicola sp., a member of the Rhodobacteraceae family isolated from mangrove forest in Thailand.</title>
        <authorList>
            <person name="Charoenyingcharoen P."/>
            <person name="Yukphan P."/>
        </authorList>
    </citation>
    <scope>NUCLEOTIDE SEQUENCE [LARGE SCALE GENOMIC DNA]</scope>
    <source>
        <strain evidence="4 5">B5-SW-15</strain>
    </source>
</reference>
<dbReference type="RefSeq" id="WP_177158697.1">
    <property type="nucleotide sequence ID" value="NZ_JABCJE010000011.1"/>
</dbReference>
<dbReference type="InterPro" id="IPR039298">
    <property type="entry name" value="ACOT13"/>
</dbReference>
<dbReference type="SUPFAM" id="SSF54637">
    <property type="entry name" value="Thioesterase/thiol ester dehydrase-isomerase"/>
    <property type="match status" value="1"/>
</dbReference>